<evidence type="ECO:0000259" key="1">
    <source>
        <dbReference type="SMART" id="SM00860"/>
    </source>
</evidence>
<reference evidence="2" key="1">
    <citation type="submission" date="2021-02" db="EMBL/GenBank/DDBJ databases">
        <title>Metagenome analyses of Stigonema ocellatum DSM 106950, Chlorogloea purpurea SAG 13.99 and Gomphosphaeria aponina DSM 107014.</title>
        <authorList>
            <person name="Marter P."/>
            <person name="Huang S."/>
        </authorList>
    </citation>
    <scope>NUCLEOTIDE SEQUENCE</scope>
    <source>
        <strain evidence="2">JP213</strain>
    </source>
</reference>
<feature type="domain" description="Knr4/Smi1-like" evidence="1">
    <location>
        <begin position="23"/>
        <end position="132"/>
    </location>
</feature>
<dbReference type="Gene3D" id="3.40.1580.10">
    <property type="entry name" value="SMI1/KNR4-like"/>
    <property type="match status" value="1"/>
</dbReference>
<comment type="caution">
    <text evidence="2">The sequence shown here is derived from an EMBL/GenBank/DDBJ whole genome shotgun (WGS) entry which is preliminary data.</text>
</comment>
<organism evidence="2 3">
    <name type="scientific">Gomphosphaeria aponina SAG 52.96 = DSM 107014</name>
    <dbReference type="NCBI Taxonomy" id="1521640"/>
    <lineage>
        <taxon>Bacteria</taxon>
        <taxon>Bacillati</taxon>
        <taxon>Cyanobacteriota</taxon>
        <taxon>Cyanophyceae</taxon>
        <taxon>Oscillatoriophycideae</taxon>
        <taxon>Chroococcales</taxon>
        <taxon>Gomphosphaeriaceae</taxon>
        <taxon>Gomphosphaeria</taxon>
    </lineage>
</organism>
<dbReference type="EMBL" id="JADQBC010000012">
    <property type="protein sequence ID" value="MBR8826817.1"/>
    <property type="molecule type" value="Genomic_DNA"/>
</dbReference>
<dbReference type="SMART" id="SM00860">
    <property type="entry name" value="SMI1_KNR4"/>
    <property type="match status" value="1"/>
</dbReference>
<gene>
    <name evidence="2" type="ORF">DSM107014_02760</name>
</gene>
<evidence type="ECO:0000313" key="2">
    <source>
        <dbReference type="EMBL" id="MBR8826817.1"/>
    </source>
</evidence>
<name>A0A941GRR8_9CHRO</name>
<evidence type="ECO:0000313" key="3">
    <source>
        <dbReference type="Proteomes" id="UP000767446"/>
    </source>
</evidence>
<dbReference type="InterPro" id="IPR037883">
    <property type="entry name" value="Knr4/Smi1-like_sf"/>
</dbReference>
<dbReference type="SUPFAM" id="SSF160631">
    <property type="entry name" value="SMI1/KNR4-like"/>
    <property type="match status" value="1"/>
</dbReference>
<accession>A0A941GRR8</accession>
<dbReference type="InterPro" id="IPR018958">
    <property type="entry name" value="Knr4/Smi1-like_dom"/>
</dbReference>
<protein>
    <submittedName>
        <fullName evidence="2">SMI1/KNR4 family protein</fullName>
    </submittedName>
</protein>
<proteinExistence type="predicted"/>
<dbReference type="AlphaFoldDB" id="A0A941GRR8"/>
<dbReference type="Pfam" id="PF09346">
    <property type="entry name" value="SMI1_KNR4"/>
    <property type="match status" value="1"/>
</dbReference>
<dbReference type="Proteomes" id="UP000767446">
    <property type="component" value="Unassembled WGS sequence"/>
</dbReference>
<sequence length="154" mass="17810">MYLEQIKQQLIALNQGNFADLNCCNLKEIIKLEKQLGIKLPSAYQEFLRIMGKGAGQHLFELQPAAVELLEENDFPQVLPQDAFVFLMHQGYQFSFFRLSEGENPPTYSYCEGETQQDFIKSHERFSEFLATEVELNEKYLNLKNLALLPKLSI</sequence>